<dbReference type="AlphaFoldDB" id="A0A443IDG1"/>
<keyword evidence="1" id="KW-0732">Signal</keyword>
<protein>
    <recommendedName>
        <fullName evidence="2">DUF4440 domain-containing protein</fullName>
    </recommendedName>
</protein>
<keyword evidence="4" id="KW-1185">Reference proteome</keyword>
<evidence type="ECO:0000313" key="4">
    <source>
        <dbReference type="Proteomes" id="UP000288794"/>
    </source>
</evidence>
<dbReference type="RefSeq" id="WP_128176869.1">
    <property type="nucleotide sequence ID" value="NZ_CP071409.1"/>
</dbReference>
<sequence>MKKLLAGVALLTLSLSSTCFAQAQSADTKAVGDAVEVMRQAMLNVNQGVLEKVSAPNLTYGHSSGKLENRAEFIDDLVTGRSDFKTLNLNNQTIDVNDDVAVVRHTLEAKTNDSGKPGEVKIGVMQIWKKDKAGEWKLLARQAYKLPE</sequence>
<feature type="domain" description="DUF4440" evidence="2">
    <location>
        <begin position="36"/>
        <end position="138"/>
    </location>
</feature>
<comment type="caution">
    <text evidence="3">The sequence shown here is derived from an EMBL/GenBank/DDBJ whole genome shotgun (WGS) entry which is preliminary data.</text>
</comment>
<accession>A0A443IDG1</accession>
<dbReference type="InterPro" id="IPR032710">
    <property type="entry name" value="NTF2-like_dom_sf"/>
</dbReference>
<dbReference type="InterPro" id="IPR027843">
    <property type="entry name" value="DUF4440"/>
</dbReference>
<organism evidence="3 4">
    <name type="scientific">[Pantoea] beijingensis</name>
    <dbReference type="NCBI Taxonomy" id="1324864"/>
    <lineage>
        <taxon>Bacteria</taxon>
        <taxon>Pseudomonadati</taxon>
        <taxon>Pseudomonadota</taxon>
        <taxon>Gammaproteobacteria</taxon>
        <taxon>Enterobacterales</taxon>
        <taxon>Erwiniaceae</taxon>
        <taxon>Erwinia</taxon>
    </lineage>
</organism>
<evidence type="ECO:0000256" key="1">
    <source>
        <dbReference type="SAM" id="SignalP"/>
    </source>
</evidence>
<evidence type="ECO:0000313" key="3">
    <source>
        <dbReference type="EMBL" id="RWR02321.1"/>
    </source>
</evidence>
<feature type="chain" id="PRO_5019168742" description="DUF4440 domain-containing protein" evidence="1">
    <location>
        <begin position="22"/>
        <end position="148"/>
    </location>
</feature>
<proteinExistence type="predicted"/>
<reference evidence="3 4" key="1">
    <citation type="submission" date="2014-04" db="EMBL/GenBank/DDBJ databases">
        <title>Draft genome sequence of Pantoea beijingensis strain LMG 27579, an emerging pathogen to Pleurotus eryngii with potential industrial application.</title>
        <authorList>
            <person name="Xu F."/>
            <person name="Liu Y."/>
            <person name="Wang S."/>
            <person name="Yin Y."/>
            <person name="Ma Y."/>
            <person name="Zhao S."/>
            <person name="Rong C."/>
        </authorList>
    </citation>
    <scope>NUCLEOTIDE SEQUENCE [LARGE SCALE GENOMIC DNA]</scope>
    <source>
        <strain evidence="3 4">LMG 27579</strain>
    </source>
</reference>
<dbReference type="Gene3D" id="3.10.450.50">
    <property type="match status" value="1"/>
</dbReference>
<dbReference type="Pfam" id="PF14534">
    <property type="entry name" value="DUF4440"/>
    <property type="match status" value="1"/>
</dbReference>
<feature type="signal peptide" evidence="1">
    <location>
        <begin position="1"/>
        <end position="21"/>
    </location>
</feature>
<gene>
    <name evidence="3" type="ORF">ED28_08040</name>
</gene>
<dbReference type="EMBL" id="JMEE01000023">
    <property type="protein sequence ID" value="RWR02321.1"/>
    <property type="molecule type" value="Genomic_DNA"/>
</dbReference>
<name>A0A443IDG1_9GAMM</name>
<dbReference type="Proteomes" id="UP000288794">
    <property type="component" value="Unassembled WGS sequence"/>
</dbReference>
<evidence type="ECO:0000259" key="2">
    <source>
        <dbReference type="Pfam" id="PF14534"/>
    </source>
</evidence>
<dbReference type="SUPFAM" id="SSF54427">
    <property type="entry name" value="NTF2-like"/>
    <property type="match status" value="1"/>
</dbReference>